<accession>A0A7J7FYS8</accession>
<proteinExistence type="predicted"/>
<dbReference type="Proteomes" id="UP000593564">
    <property type="component" value="Unassembled WGS sequence"/>
</dbReference>
<dbReference type="InterPro" id="IPR013083">
    <property type="entry name" value="Znf_RING/FYVE/PHD"/>
</dbReference>
<evidence type="ECO:0000313" key="1">
    <source>
        <dbReference type="EMBL" id="KAF5933509.1"/>
    </source>
</evidence>
<dbReference type="PANTHER" id="PTHR23012">
    <property type="entry name" value="RING/FYVE/PHD ZINC FINGER DOMAIN-CONTAINING"/>
    <property type="match status" value="1"/>
</dbReference>
<keyword evidence="2" id="KW-1185">Reference proteome</keyword>
<dbReference type="GO" id="GO:0004842">
    <property type="term" value="F:ubiquitin-protein transferase activity"/>
    <property type="evidence" value="ECO:0007669"/>
    <property type="project" value="TreeGrafter"/>
</dbReference>
<organism evidence="1 2">
    <name type="scientific">Camellia sinensis</name>
    <name type="common">Tea plant</name>
    <name type="synonym">Thea sinensis</name>
    <dbReference type="NCBI Taxonomy" id="4442"/>
    <lineage>
        <taxon>Eukaryota</taxon>
        <taxon>Viridiplantae</taxon>
        <taxon>Streptophyta</taxon>
        <taxon>Embryophyta</taxon>
        <taxon>Tracheophyta</taxon>
        <taxon>Spermatophyta</taxon>
        <taxon>Magnoliopsida</taxon>
        <taxon>eudicotyledons</taxon>
        <taxon>Gunneridae</taxon>
        <taxon>Pentapetalae</taxon>
        <taxon>asterids</taxon>
        <taxon>Ericales</taxon>
        <taxon>Theaceae</taxon>
        <taxon>Camellia</taxon>
    </lineage>
</organism>
<comment type="caution">
    <text evidence="1">The sequence shown here is derived from an EMBL/GenBank/DDBJ whole genome shotgun (WGS) entry which is preliminary data.</text>
</comment>
<dbReference type="GO" id="GO:0016020">
    <property type="term" value="C:membrane"/>
    <property type="evidence" value="ECO:0007669"/>
    <property type="project" value="TreeGrafter"/>
</dbReference>
<dbReference type="GO" id="GO:0016567">
    <property type="term" value="P:protein ubiquitination"/>
    <property type="evidence" value="ECO:0007669"/>
    <property type="project" value="TreeGrafter"/>
</dbReference>
<dbReference type="AlphaFoldDB" id="A0A7J7FYS8"/>
<reference evidence="1 2" key="2">
    <citation type="submission" date="2020-07" db="EMBL/GenBank/DDBJ databases">
        <title>Genome assembly of wild tea tree DASZ reveals pedigree and selection history of tea varieties.</title>
        <authorList>
            <person name="Zhang W."/>
        </authorList>
    </citation>
    <scope>NUCLEOTIDE SEQUENCE [LARGE SCALE GENOMIC DNA]</scope>
    <source>
        <strain evidence="2">cv. G240</strain>
        <tissue evidence="1">Leaf</tissue>
    </source>
</reference>
<dbReference type="SUPFAM" id="SSF57850">
    <property type="entry name" value="RING/U-box"/>
    <property type="match status" value="1"/>
</dbReference>
<gene>
    <name evidence="1" type="ORF">HYC85_029680</name>
</gene>
<dbReference type="InterPro" id="IPR033275">
    <property type="entry name" value="MARCH-like"/>
</dbReference>
<evidence type="ECO:0000313" key="2">
    <source>
        <dbReference type="Proteomes" id="UP000593564"/>
    </source>
</evidence>
<sequence>MASVEKQFRIDACHGMKIVVEALISDCFDTFAHRKCIQRWCNEKMNTICEICHQPYPPGVSKNCLAEMAPGSPREIRSPGVVAASASTDNLLEGEYDECATARGAKTSAIFRCIVLIVRLHHSRGVGCMDASSSSRGNL</sequence>
<reference evidence="2" key="1">
    <citation type="journal article" date="2020" name="Nat. Commun.">
        <title>Genome assembly of wild tea tree DASZ reveals pedigree and selection history of tea varieties.</title>
        <authorList>
            <person name="Zhang W."/>
            <person name="Zhang Y."/>
            <person name="Qiu H."/>
            <person name="Guo Y."/>
            <person name="Wan H."/>
            <person name="Zhang X."/>
            <person name="Scossa F."/>
            <person name="Alseekh S."/>
            <person name="Zhang Q."/>
            <person name="Wang P."/>
            <person name="Xu L."/>
            <person name="Schmidt M.H."/>
            <person name="Jia X."/>
            <person name="Li D."/>
            <person name="Zhu A."/>
            <person name="Guo F."/>
            <person name="Chen W."/>
            <person name="Ni D."/>
            <person name="Usadel B."/>
            <person name="Fernie A.R."/>
            <person name="Wen W."/>
        </authorList>
    </citation>
    <scope>NUCLEOTIDE SEQUENCE [LARGE SCALE GENOMIC DNA]</scope>
    <source>
        <strain evidence="2">cv. G240</strain>
    </source>
</reference>
<dbReference type="EMBL" id="JACBKZ010000014">
    <property type="protein sequence ID" value="KAF5933509.1"/>
    <property type="molecule type" value="Genomic_DNA"/>
</dbReference>
<dbReference type="PANTHER" id="PTHR23012:SF215">
    <property type="entry name" value="RING_FYVE_PHD ZINC FINGER SUPERFAMILY PROTEIN"/>
    <property type="match status" value="1"/>
</dbReference>
<dbReference type="Gene3D" id="3.30.40.10">
    <property type="entry name" value="Zinc/RING finger domain, C3HC4 (zinc finger)"/>
    <property type="match status" value="1"/>
</dbReference>
<protein>
    <recommendedName>
        <fullName evidence="3">RING-CH-type domain-containing protein</fullName>
    </recommendedName>
</protein>
<name>A0A7J7FYS8_CAMSI</name>
<evidence type="ECO:0008006" key="3">
    <source>
        <dbReference type="Google" id="ProtNLM"/>
    </source>
</evidence>